<reference evidence="1" key="1">
    <citation type="submission" date="2019-02" db="EMBL/GenBank/DDBJ databases">
        <authorList>
            <person name="Gruber-Vodicka R. H."/>
            <person name="Seah K. B. B."/>
        </authorList>
    </citation>
    <scope>NUCLEOTIDE SEQUENCE</scope>
    <source>
        <strain evidence="1">BECK_DK47</strain>
    </source>
</reference>
<name>A0A450RXN3_9GAMM</name>
<organism evidence="1">
    <name type="scientific">Candidatus Kentrum sp. DK</name>
    <dbReference type="NCBI Taxonomy" id="2126562"/>
    <lineage>
        <taxon>Bacteria</taxon>
        <taxon>Pseudomonadati</taxon>
        <taxon>Pseudomonadota</taxon>
        <taxon>Gammaproteobacteria</taxon>
        <taxon>Candidatus Kentrum</taxon>
    </lineage>
</organism>
<dbReference type="AlphaFoldDB" id="A0A450RXN3"/>
<proteinExistence type="predicted"/>
<protein>
    <submittedName>
        <fullName evidence="1">Uncharacterized protein</fullName>
    </submittedName>
</protein>
<accession>A0A450RXN3</accession>
<gene>
    <name evidence="1" type="ORF">BECKDK2373B_GA0170837_100646</name>
</gene>
<sequence length="94" mass="10035">MPFFTRPPIANGIPLPTRSGTGEARFCATGARRYHVLCYAIPPRNLTLSRECLDLPEKTGSSPICHILADAVAVFAPKGLRNIAQGCRVAATLG</sequence>
<evidence type="ECO:0000313" key="1">
    <source>
        <dbReference type="EMBL" id="VFJ43767.1"/>
    </source>
</evidence>
<dbReference type="EMBL" id="CAADEX010000006">
    <property type="protein sequence ID" value="VFJ43767.1"/>
    <property type="molecule type" value="Genomic_DNA"/>
</dbReference>